<evidence type="ECO:0000313" key="8">
    <source>
        <dbReference type="Proteomes" id="UP000254866"/>
    </source>
</evidence>
<dbReference type="GeneID" id="43594630"/>
<evidence type="ECO:0000256" key="2">
    <source>
        <dbReference type="ARBA" id="ARBA00022692"/>
    </source>
</evidence>
<feature type="transmembrane region" description="Helical" evidence="6">
    <location>
        <begin position="21"/>
        <end position="41"/>
    </location>
</feature>
<feature type="transmembrane region" description="Helical" evidence="6">
    <location>
        <begin position="61"/>
        <end position="79"/>
    </location>
</feature>
<evidence type="ECO:0008006" key="9">
    <source>
        <dbReference type="Google" id="ProtNLM"/>
    </source>
</evidence>
<dbReference type="InterPro" id="IPR013901">
    <property type="entry name" value="Anthrone_oxy"/>
</dbReference>
<feature type="transmembrane region" description="Helical" evidence="6">
    <location>
        <begin position="150"/>
        <end position="174"/>
    </location>
</feature>
<comment type="caution">
    <text evidence="7">The sequence shown here is derived from an EMBL/GenBank/DDBJ whole genome shotgun (WGS) entry which is preliminary data.</text>
</comment>
<accession>A0A370U1Z5</accession>
<dbReference type="GO" id="GO:0016020">
    <property type="term" value="C:membrane"/>
    <property type="evidence" value="ECO:0007669"/>
    <property type="project" value="UniProtKB-SubCell"/>
</dbReference>
<dbReference type="Pfam" id="PF08592">
    <property type="entry name" value="Anthrone_oxy"/>
    <property type="match status" value="1"/>
</dbReference>
<feature type="transmembrane region" description="Helical" evidence="6">
    <location>
        <begin position="91"/>
        <end position="111"/>
    </location>
</feature>
<evidence type="ECO:0000256" key="5">
    <source>
        <dbReference type="ARBA" id="ARBA00034313"/>
    </source>
</evidence>
<comment type="similarity">
    <text evidence="5">Belongs to the anthrone oxygenase family.</text>
</comment>
<evidence type="ECO:0000256" key="3">
    <source>
        <dbReference type="ARBA" id="ARBA00022989"/>
    </source>
</evidence>
<sequence>MATHSTVPLPLRITQAIGLTSSSLMTGTALSISFLFTPILLQSPSGVLLRQWASLYGTMKTVAQVNTAITSASFFYLAYKIHNREISGWLAGYVAAGVLNVAIVPYTLIVMRGTNGKLLRKEEEVRGLGKMDNAVDITVEGETVHQLVDWWAVLHLGRCLMLGTGLGLGLWSVLN</sequence>
<comment type="subcellular location">
    <subcellularLocation>
        <location evidence="1">Membrane</location>
        <topology evidence="1">Multi-pass membrane protein</topology>
    </subcellularLocation>
</comment>
<protein>
    <recommendedName>
        <fullName evidence="9">DUF1772-domain-containing protein</fullName>
    </recommendedName>
</protein>
<evidence type="ECO:0000256" key="6">
    <source>
        <dbReference type="SAM" id="Phobius"/>
    </source>
</evidence>
<evidence type="ECO:0000313" key="7">
    <source>
        <dbReference type="EMBL" id="RDL41802.1"/>
    </source>
</evidence>
<dbReference type="EMBL" id="NPIC01000001">
    <property type="protein sequence ID" value="RDL41802.1"/>
    <property type="molecule type" value="Genomic_DNA"/>
</dbReference>
<dbReference type="OrthoDB" id="5954308at2759"/>
<dbReference type="AlphaFoldDB" id="A0A370U1Z5"/>
<proteinExistence type="inferred from homology"/>
<keyword evidence="8" id="KW-1185">Reference proteome</keyword>
<evidence type="ECO:0000256" key="4">
    <source>
        <dbReference type="ARBA" id="ARBA00023136"/>
    </source>
</evidence>
<dbReference type="PANTHER" id="PTHR35042">
    <property type="entry name" value="ANTHRONE OXYGENASE ENCC"/>
    <property type="match status" value="1"/>
</dbReference>
<name>A0A370U1Z5_9HELO</name>
<dbReference type="RefSeq" id="XP_031874458.1">
    <property type="nucleotide sequence ID" value="XM_032010404.1"/>
</dbReference>
<keyword evidence="4 6" id="KW-0472">Membrane</keyword>
<dbReference type="PANTHER" id="PTHR35042:SF1">
    <property type="entry name" value="DUF1772-DOMAIN-CONTAINING PROTEIN"/>
    <property type="match status" value="1"/>
</dbReference>
<reference evidence="7 8" key="1">
    <citation type="journal article" date="2018" name="IMA Fungus">
        <title>IMA Genome-F 9: Draft genome sequence of Annulohypoxylon stygium, Aspergillus mulundensis, Berkeleyomyces basicola (syn. Thielaviopsis basicola), Ceratocystis smalleyi, two Cercospora beticola strains, Coleophoma cylindrospora, Fusarium fracticaudum, Phialophora cf. hyalina, and Morchella septimelata.</title>
        <authorList>
            <person name="Wingfield B.D."/>
            <person name="Bills G.F."/>
            <person name="Dong Y."/>
            <person name="Huang W."/>
            <person name="Nel W.J."/>
            <person name="Swalarsk-Parry B.S."/>
            <person name="Vaghefi N."/>
            <person name="Wilken P.M."/>
            <person name="An Z."/>
            <person name="de Beer Z.W."/>
            <person name="De Vos L."/>
            <person name="Chen L."/>
            <person name="Duong T.A."/>
            <person name="Gao Y."/>
            <person name="Hammerbacher A."/>
            <person name="Kikkert J.R."/>
            <person name="Li Y."/>
            <person name="Li H."/>
            <person name="Li K."/>
            <person name="Li Q."/>
            <person name="Liu X."/>
            <person name="Ma X."/>
            <person name="Naidoo K."/>
            <person name="Pethybridge S.J."/>
            <person name="Sun J."/>
            <person name="Steenkamp E.T."/>
            <person name="van der Nest M.A."/>
            <person name="van Wyk S."/>
            <person name="Wingfield M.J."/>
            <person name="Xiong C."/>
            <person name="Yue Q."/>
            <person name="Zhang X."/>
        </authorList>
    </citation>
    <scope>NUCLEOTIDE SEQUENCE [LARGE SCALE GENOMIC DNA]</scope>
    <source>
        <strain evidence="7 8">BP 5553</strain>
    </source>
</reference>
<evidence type="ECO:0000256" key="1">
    <source>
        <dbReference type="ARBA" id="ARBA00004141"/>
    </source>
</evidence>
<keyword evidence="2 6" id="KW-0812">Transmembrane</keyword>
<gene>
    <name evidence="7" type="ORF">BP5553_01781</name>
</gene>
<keyword evidence="3 6" id="KW-1133">Transmembrane helix</keyword>
<dbReference type="Proteomes" id="UP000254866">
    <property type="component" value="Unassembled WGS sequence"/>
</dbReference>
<organism evidence="7 8">
    <name type="scientific">Venustampulla echinocandica</name>
    <dbReference type="NCBI Taxonomy" id="2656787"/>
    <lineage>
        <taxon>Eukaryota</taxon>
        <taxon>Fungi</taxon>
        <taxon>Dikarya</taxon>
        <taxon>Ascomycota</taxon>
        <taxon>Pezizomycotina</taxon>
        <taxon>Leotiomycetes</taxon>
        <taxon>Helotiales</taxon>
        <taxon>Pleuroascaceae</taxon>
        <taxon>Venustampulla</taxon>
    </lineage>
</organism>